<keyword evidence="8" id="KW-1185">Reference proteome</keyword>
<dbReference type="InterPro" id="IPR014756">
    <property type="entry name" value="Ig_E-set"/>
</dbReference>
<evidence type="ECO:0000259" key="5">
    <source>
        <dbReference type="Pfam" id="PF00413"/>
    </source>
</evidence>
<keyword evidence="2" id="KW-0479">Metal-binding</keyword>
<dbReference type="InterPro" id="IPR013783">
    <property type="entry name" value="Ig-like_fold"/>
</dbReference>
<dbReference type="SUPFAM" id="SSF55486">
    <property type="entry name" value="Metalloproteases ('zincins'), catalytic domain"/>
    <property type="match status" value="1"/>
</dbReference>
<dbReference type="InterPro" id="IPR024079">
    <property type="entry name" value="MetalloPept_cat_dom_sf"/>
</dbReference>
<keyword evidence="3" id="KW-0378">Hydrolase</keyword>
<accession>A0ABW5ILD1</accession>
<dbReference type="Pfam" id="PF00413">
    <property type="entry name" value="Peptidase_M10"/>
    <property type="match status" value="1"/>
</dbReference>
<dbReference type="InterPro" id="IPR001818">
    <property type="entry name" value="Pept_M10_metallopeptidase"/>
</dbReference>
<dbReference type="Gene3D" id="3.40.390.10">
    <property type="entry name" value="Collagenase (Catalytic Domain)"/>
    <property type="match status" value="1"/>
</dbReference>
<evidence type="ECO:0000256" key="2">
    <source>
        <dbReference type="ARBA" id="ARBA00022723"/>
    </source>
</evidence>
<dbReference type="Proteomes" id="UP001597544">
    <property type="component" value="Unassembled WGS sequence"/>
</dbReference>
<dbReference type="InterPro" id="IPR002909">
    <property type="entry name" value="IPT_dom"/>
</dbReference>
<gene>
    <name evidence="7" type="ORF">ACFSRY_09670</name>
</gene>
<feature type="domain" description="Peptidase M10 metallopeptidase" evidence="5">
    <location>
        <begin position="346"/>
        <end position="502"/>
    </location>
</feature>
<dbReference type="Gene3D" id="2.60.40.10">
    <property type="entry name" value="Immunoglobulins"/>
    <property type="match status" value="2"/>
</dbReference>
<evidence type="ECO:0000256" key="3">
    <source>
        <dbReference type="ARBA" id="ARBA00022801"/>
    </source>
</evidence>
<evidence type="ECO:0000313" key="8">
    <source>
        <dbReference type="Proteomes" id="UP001597544"/>
    </source>
</evidence>
<dbReference type="RefSeq" id="WP_377506073.1">
    <property type="nucleotide sequence ID" value="NZ_JBHULU010000012.1"/>
</dbReference>
<organism evidence="7 8">
    <name type="scientific">Pontibacter locisalis</name>
    <dbReference type="NCBI Taxonomy" id="1719035"/>
    <lineage>
        <taxon>Bacteria</taxon>
        <taxon>Pseudomonadati</taxon>
        <taxon>Bacteroidota</taxon>
        <taxon>Cytophagia</taxon>
        <taxon>Cytophagales</taxon>
        <taxon>Hymenobacteraceae</taxon>
        <taxon>Pontibacter</taxon>
    </lineage>
</organism>
<evidence type="ECO:0000256" key="1">
    <source>
        <dbReference type="ARBA" id="ARBA00022670"/>
    </source>
</evidence>
<dbReference type="InterPro" id="IPR026444">
    <property type="entry name" value="Secre_tail"/>
</dbReference>
<protein>
    <submittedName>
        <fullName evidence="7">T9SS type A sorting domain-containing protein</fullName>
    </submittedName>
</protein>
<keyword evidence="1" id="KW-0645">Protease</keyword>
<sequence length="715" mass="79329">MIKLYAAKITTMCIKTHLLLITLLLLSVSGFADERQHMEPVSLEERTQNSDIIIEGEVISQKSFWDSRHENIYTSNIIRVYKVFKGEVKAEEIELITKGGTVGLKMHVHSTALELDKGEQGIFFLNKNQPIQNTPGGQRLKTRAYAGPQGFIDYNLTGGPVKDVFNEYSSVQDIYRKIKSITNTQIRVISENEKLKKNANNSQTQEQSSLAIPVITSFSPTLATAGTRTVLTINGTGFGATRGNGMVQFLDAQRGGRDKTGLLFMTPLPSHYISWSNTQIKLYIPSIGVDRGVAGTGPIRVTSNDGTSITTSQELVIEYVYSNLSFENKPFQPKLINDNGQGGYTIQLAPSIQNRAAAREGFLRALNSWVCATEVNWEIGSPSTSETTAEDNRNIIRFVAPSDLGEMVLASTISRYEGCASSSDTLFYLSEFDMQINNSINWQYGPAPPAPSSRQFDFETVMLHELGHAHQLGHVILPRAVMHYAIAFEQLFRDLSAADVRGGTFVLANSTGTSVCRQSPMVPEPEGDCDLAPEIFTLSAAFQAQRVLVSWQTNEELAVDFFVVQRSENSNDWSDIATVDAKGPSTGTLDYTYTDANPLPDISYYRIKVVYVDGASRLSPRVRVLDPASLRVLRIYPNPIPPERHSVRLLYLVNASTTMTVHLYDTTGKLVREYTIELTDVNTPVDLPLQGLASGMYIARWQEKINSGEFKIIRL</sequence>
<keyword evidence="4" id="KW-0862">Zinc</keyword>
<feature type="domain" description="IPT/TIG" evidence="6">
    <location>
        <begin position="213"/>
        <end position="310"/>
    </location>
</feature>
<evidence type="ECO:0000256" key="4">
    <source>
        <dbReference type="ARBA" id="ARBA00022833"/>
    </source>
</evidence>
<dbReference type="EMBL" id="JBHULU010000012">
    <property type="protein sequence ID" value="MFD2514133.1"/>
    <property type="molecule type" value="Genomic_DNA"/>
</dbReference>
<comment type="caution">
    <text evidence="7">The sequence shown here is derived from an EMBL/GenBank/DDBJ whole genome shotgun (WGS) entry which is preliminary data.</text>
</comment>
<proteinExistence type="predicted"/>
<dbReference type="SUPFAM" id="SSF81296">
    <property type="entry name" value="E set domains"/>
    <property type="match status" value="1"/>
</dbReference>
<reference evidence="8" key="1">
    <citation type="journal article" date="2019" name="Int. J. Syst. Evol. Microbiol.">
        <title>The Global Catalogue of Microorganisms (GCM) 10K type strain sequencing project: providing services to taxonomists for standard genome sequencing and annotation.</title>
        <authorList>
            <consortium name="The Broad Institute Genomics Platform"/>
            <consortium name="The Broad Institute Genome Sequencing Center for Infectious Disease"/>
            <person name="Wu L."/>
            <person name="Ma J."/>
        </authorList>
    </citation>
    <scope>NUCLEOTIDE SEQUENCE [LARGE SCALE GENOMIC DNA]</scope>
    <source>
        <strain evidence="8">KCTC 42498</strain>
    </source>
</reference>
<evidence type="ECO:0000313" key="7">
    <source>
        <dbReference type="EMBL" id="MFD2514133.1"/>
    </source>
</evidence>
<dbReference type="NCBIfam" id="TIGR04183">
    <property type="entry name" value="Por_Secre_tail"/>
    <property type="match status" value="1"/>
</dbReference>
<dbReference type="Pfam" id="PF01833">
    <property type="entry name" value="TIG"/>
    <property type="match status" value="1"/>
</dbReference>
<evidence type="ECO:0000259" key="6">
    <source>
        <dbReference type="Pfam" id="PF01833"/>
    </source>
</evidence>
<name>A0ABW5ILD1_9BACT</name>